<evidence type="ECO:0000313" key="1">
    <source>
        <dbReference type="EMBL" id="TCC19326.1"/>
    </source>
</evidence>
<evidence type="ECO:0000313" key="2">
    <source>
        <dbReference type="EMBL" id="TCC31989.1"/>
    </source>
</evidence>
<evidence type="ECO:0008006" key="5">
    <source>
        <dbReference type="Google" id="ProtNLM"/>
    </source>
</evidence>
<proteinExistence type="predicted"/>
<dbReference type="AlphaFoldDB" id="A0A4R0IHB3"/>
<organism evidence="2 4">
    <name type="scientific">Kribbella speibonae</name>
    <dbReference type="NCBI Taxonomy" id="1572660"/>
    <lineage>
        <taxon>Bacteria</taxon>
        <taxon>Bacillati</taxon>
        <taxon>Actinomycetota</taxon>
        <taxon>Actinomycetes</taxon>
        <taxon>Propionibacteriales</taxon>
        <taxon>Kribbellaceae</taxon>
        <taxon>Kribbella</taxon>
    </lineage>
</organism>
<accession>A0A4R0IHB3</accession>
<dbReference type="EMBL" id="SJJY01000008">
    <property type="protein sequence ID" value="TCC19326.1"/>
    <property type="molecule type" value="Genomic_DNA"/>
</dbReference>
<sequence length="100" mass="10651">MAEIFQQFGGMMDAAQGYRNLGQERMTAAQDQASAANALASGAWCSEDYTDYFANVQLQTNETHAHGTDAVQRGTVMDQVVADGQSTLATCRGIAGSLRV</sequence>
<keyword evidence="3" id="KW-1185">Reference proteome</keyword>
<evidence type="ECO:0000313" key="3">
    <source>
        <dbReference type="Proteomes" id="UP000292385"/>
    </source>
</evidence>
<reference evidence="3 4" key="1">
    <citation type="submission" date="2019-02" db="EMBL/GenBank/DDBJ databases">
        <title>Kribbella capetownensis sp. nov. and Kribbella speibonae sp. nov., isolated from soil.</title>
        <authorList>
            <person name="Curtis S.M."/>
            <person name="Norton I."/>
            <person name="Everest G.J."/>
            <person name="Meyers P.R."/>
        </authorList>
    </citation>
    <scope>NUCLEOTIDE SEQUENCE [LARGE SCALE GENOMIC DNA]</scope>
    <source>
        <strain evidence="1 3">SK5</strain>
        <strain evidence="2 4">YM55</strain>
    </source>
</reference>
<protein>
    <recommendedName>
        <fullName evidence="5">ESX-1 secretion-associated protein</fullName>
    </recommendedName>
</protein>
<gene>
    <name evidence="1" type="ORF">E0H58_30900</name>
    <name evidence="2" type="ORF">E0H92_36385</name>
</gene>
<name>A0A4R0IHB3_9ACTN</name>
<dbReference type="EMBL" id="SJKC01000006">
    <property type="protein sequence ID" value="TCC31989.1"/>
    <property type="molecule type" value="Genomic_DNA"/>
</dbReference>
<dbReference type="Proteomes" id="UP000292385">
    <property type="component" value="Unassembled WGS sequence"/>
</dbReference>
<dbReference type="Proteomes" id="UP000294225">
    <property type="component" value="Unassembled WGS sequence"/>
</dbReference>
<dbReference type="RefSeq" id="WP_130388674.1">
    <property type="nucleotide sequence ID" value="NZ_SJJY01000008.1"/>
</dbReference>
<comment type="caution">
    <text evidence="2">The sequence shown here is derived from an EMBL/GenBank/DDBJ whole genome shotgun (WGS) entry which is preliminary data.</text>
</comment>
<evidence type="ECO:0000313" key="4">
    <source>
        <dbReference type="Proteomes" id="UP000294225"/>
    </source>
</evidence>